<dbReference type="InterPro" id="IPR013099">
    <property type="entry name" value="K_chnl_dom"/>
</dbReference>
<dbReference type="OrthoDB" id="9813518at2"/>
<evidence type="ECO:0000259" key="1">
    <source>
        <dbReference type="Pfam" id="PF07885"/>
    </source>
</evidence>
<keyword evidence="2" id="KW-0407">Ion channel</keyword>
<accession>A0A2K9A923</accession>
<organism evidence="2 3">
    <name type="scientific">Kangiella profundi</name>
    <dbReference type="NCBI Taxonomy" id="1561924"/>
    <lineage>
        <taxon>Bacteria</taxon>
        <taxon>Pseudomonadati</taxon>
        <taxon>Pseudomonadota</taxon>
        <taxon>Gammaproteobacteria</taxon>
        <taxon>Kangiellales</taxon>
        <taxon>Kangiellaceae</taxon>
        <taxon>Kangiella</taxon>
    </lineage>
</organism>
<dbReference type="Proteomes" id="UP000232693">
    <property type="component" value="Chromosome"/>
</dbReference>
<dbReference type="AlphaFoldDB" id="A0A2K9A923"/>
<dbReference type="EMBL" id="CP025120">
    <property type="protein sequence ID" value="AUD79230.1"/>
    <property type="molecule type" value="Genomic_DNA"/>
</dbReference>
<evidence type="ECO:0000313" key="2">
    <source>
        <dbReference type="EMBL" id="AUD79230.1"/>
    </source>
</evidence>
<evidence type="ECO:0000313" key="3">
    <source>
        <dbReference type="Proteomes" id="UP000232693"/>
    </source>
</evidence>
<keyword evidence="2" id="KW-0813">Transport</keyword>
<proteinExistence type="predicted"/>
<keyword evidence="3" id="KW-1185">Reference proteome</keyword>
<dbReference type="SUPFAM" id="SSF81324">
    <property type="entry name" value="Voltage-gated potassium channels"/>
    <property type="match status" value="1"/>
</dbReference>
<keyword evidence="2" id="KW-0406">Ion transport</keyword>
<dbReference type="Gene3D" id="1.10.287.70">
    <property type="match status" value="1"/>
</dbReference>
<dbReference type="KEGG" id="kpd:CW740_08220"/>
<name>A0A2K9A923_9GAMM</name>
<reference evidence="2 3" key="1">
    <citation type="submission" date="2017-12" db="EMBL/GenBank/DDBJ databases">
        <title>Kangiella profundi FT102 completed genome.</title>
        <authorList>
            <person name="Xu J."/>
            <person name="Wang J."/>
            <person name="Lu Y."/>
        </authorList>
    </citation>
    <scope>NUCLEOTIDE SEQUENCE [LARGE SCALE GENOMIC DNA]</scope>
    <source>
        <strain evidence="2 3">FT102</strain>
    </source>
</reference>
<protein>
    <submittedName>
        <fullName evidence="2">Two pore domain potassium channel family protein</fullName>
    </submittedName>
</protein>
<dbReference type="Pfam" id="PF07885">
    <property type="entry name" value="Ion_trans_2"/>
    <property type="match status" value="1"/>
</dbReference>
<gene>
    <name evidence="2" type="ORF">CW740_08220</name>
</gene>
<dbReference type="GO" id="GO:0034220">
    <property type="term" value="P:monoatomic ion transmembrane transport"/>
    <property type="evidence" value="ECO:0007669"/>
    <property type="project" value="UniProtKB-KW"/>
</dbReference>
<dbReference type="RefSeq" id="WP_106647053.1">
    <property type="nucleotide sequence ID" value="NZ_BMGO01000001.1"/>
</dbReference>
<feature type="domain" description="Potassium channel" evidence="1">
    <location>
        <begin position="53"/>
        <end position="137"/>
    </location>
</feature>
<sequence length="148" mass="16840">MIFILVVTVILIMLTVGVHYQALYSISVFLERIKTAGRYKVMLGVLLALIAHFIEIWIFGITYYLLGNYHESPDRLVNVDGQIVNDFFSCIYFSFASYSSLGFGDIVPEGPIRFMAGIEAVIGLVFIAWTASLLYIEMQKHWIKPHPK</sequence>